<keyword evidence="2" id="KW-1185">Reference proteome</keyword>
<reference evidence="1 2" key="2">
    <citation type="journal article" date="2016" name="Int. J. Syst. Evol. Microbiol.">
        <title>Paenibacillus bovis sp. nov., isolated from raw yak (Bos grunniens) milk.</title>
        <authorList>
            <person name="Gao C."/>
            <person name="Han J."/>
            <person name="Liu Z."/>
            <person name="Xu X."/>
            <person name="Hang F."/>
            <person name="Wu Z."/>
        </authorList>
    </citation>
    <scope>NUCLEOTIDE SEQUENCE [LARGE SCALE GENOMIC DNA]</scope>
    <source>
        <strain evidence="1 2">BD3526</strain>
    </source>
</reference>
<reference evidence="2" key="1">
    <citation type="submission" date="2015-10" db="EMBL/GenBank/DDBJ databases">
        <title>Genome of Paenibacillus bovis sp. nov.</title>
        <authorList>
            <person name="Wu Z."/>
            <person name="Gao C."/>
            <person name="Liu Z."/>
            <person name="Zheng H."/>
        </authorList>
    </citation>
    <scope>NUCLEOTIDE SEQUENCE [LARGE SCALE GENOMIC DNA]</scope>
    <source>
        <strain evidence="2">BD3526</strain>
    </source>
</reference>
<protein>
    <submittedName>
        <fullName evidence="1">Uncharacterized protein</fullName>
    </submittedName>
</protein>
<dbReference type="KEGG" id="pbv:AR543_05895"/>
<sequence>MIDVRVDEIKNQRYSLLILLKITVLQIKTKPDSSKPYNLNSNSQIRNLFKTEISILWTASGYLEVGVLCAPSGGNGIVQEGAFAG</sequence>
<proteinExistence type="predicted"/>
<evidence type="ECO:0000313" key="2">
    <source>
        <dbReference type="Proteomes" id="UP000078148"/>
    </source>
</evidence>
<dbReference type="Proteomes" id="UP000078148">
    <property type="component" value="Chromosome"/>
</dbReference>
<dbReference type="RefSeq" id="WP_060532638.1">
    <property type="nucleotide sequence ID" value="NZ_CP013023.1"/>
</dbReference>
<name>A0A172ZD45_9BACL</name>
<dbReference type="EMBL" id="CP013023">
    <property type="protein sequence ID" value="ANF95581.1"/>
    <property type="molecule type" value="Genomic_DNA"/>
</dbReference>
<evidence type="ECO:0000313" key="1">
    <source>
        <dbReference type="EMBL" id="ANF95581.1"/>
    </source>
</evidence>
<dbReference type="AlphaFoldDB" id="A0A172ZD45"/>
<dbReference type="STRING" id="1616788.AR543_05895"/>
<gene>
    <name evidence="1" type="ORF">AR543_05895</name>
</gene>
<accession>A0A172ZD45</accession>
<organism evidence="1 2">
    <name type="scientific">Paenibacillus bovis</name>
    <dbReference type="NCBI Taxonomy" id="1616788"/>
    <lineage>
        <taxon>Bacteria</taxon>
        <taxon>Bacillati</taxon>
        <taxon>Bacillota</taxon>
        <taxon>Bacilli</taxon>
        <taxon>Bacillales</taxon>
        <taxon>Paenibacillaceae</taxon>
        <taxon>Paenibacillus</taxon>
    </lineage>
</organism>